<protein>
    <submittedName>
        <fullName evidence="1">Uncharacterized protein</fullName>
    </submittedName>
</protein>
<accession>A0A645HCA9</accession>
<name>A0A645HCA9_9ZZZZ</name>
<organism evidence="1">
    <name type="scientific">bioreactor metagenome</name>
    <dbReference type="NCBI Taxonomy" id="1076179"/>
    <lineage>
        <taxon>unclassified sequences</taxon>
        <taxon>metagenomes</taxon>
        <taxon>ecological metagenomes</taxon>
    </lineage>
</organism>
<gene>
    <name evidence="1" type="ORF">SDC9_184175</name>
</gene>
<comment type="caution">
    <text evidence="1">The sequence shown here is derived from an EMBL/GenBank/DDBJ whole genome shotgun (WGS) entry which is preliminary data.</text>
</comment>
<dbReference type="AlphaFoldDB" id="A0A645HCA9"/>
<proteinExistence type="predicted"/>
<dbReference type="EMBL" id="VSSQ01090922">
    <property type="protein sequence ID" value="MPN36665.1"/>
    <property type="molecule type" value="Genomic_DNA"/>
</dbReference>
<evidence type="ECO:0000313" key="1">
    <source>
        <dbReference type="EMBL" id="MPN36665.1"/>
    </source>
</evidence>
<reference evidence="1" key="1">
    <citation type="submission" date="2019-08" db="EMBL/GenBank/DDBJ databases">
        <authorList>
            <person name="Kucharzyk K."/>
            <person name="Murdoch R.W."/>
            <person name="Higgins S."/>
            <person name="Loffler F."/>
        </authorList>
    </citation>
    <scope>NUCLEOTIDE SEQUENCE</scope>
</reference>
<sequence>MTVEPFRIDYRSGIRQGLLAFMMIGYDHIDPVFITPVHFHEGRYARVHRYDQRGILRLDGIQSRQVHPISFFCPARYVIVRVRALFPQKTDQYGGGRDTVNVIIPKYRYFFMQ</sequence>